<dbReference type="InterPro" id="IPR036878">
    <property type="entry name" value="Glu_permease_IIB"/>
</dbReference>
<dbReference type="InterPro" id="IPR050558">
    <property type="entry name" value="PTS_Sugar-Specific_Components"/>
</dbReference>
<evidence type="ECO:0000259" key="13">
    <source>
        <dbReference type="PROSITE" id="PS51098"/>
    </source>
</evidence>
<dbReference type="GO" id="GO:0015771">
    <property type="term" value="P:trehalose transport"/>
    <property type="evidence" value="ECO:0007669"/>
    <property type="project" value="TreeGrafter"/>
</dbReference>
<gene>
    <name evidence="15" type="ORF">VIBNISOn1_p0151</name>
</gene>
<feature type="domain" description="PTS EIIC type-1" evidence="14">
    <location>
        <begin position="103"/>
        <end position="459"/>
    </location>
</feature>
<dbReference type="GO" id="GO:0016301">
    <property type="term" value="F:kinase activity"/>
    <property type="evidence" value="ECO:0007669"/>
    <property type="project" value="UniProtKB-KW"/>
</dbReference>
<evidence type="ECO:0000256" key="3">
    <source>
        <dbReference type="ARBA" id="ARBA00022475"/>
    </source>
</evidence>
<feature type="domain" description="PTS EIIB type-1" evidence="13">
    <location>
        <begin position="4"/>
        <end position="86"/>
    </location>
</feature>
<dbReference type="AlphaFoldDB" id="A0AAV2W065"/>
<sequence length="459" mass="48957">MAYEQTAADIIKGIGGTENVESIVHCATRLRFKLYDHSVADKDWINSLDEVITTVESGGQFQVVIGNQVNVVYDAIKILLGDTAKSNVIDRKEKSTLLAAFIDIVSGVFTPLLGILAASGILKGLLALSVAANWMTTDSGTYQLLFAGSDSLFFFFPVILGYTAGVKFKGNPFVTMTIGGALVHPSMIAAFNASNPAGYEALTFLGMPITFMNYASSVMPIIFAAWVSCQLESRFNYIFPDAVRNFFTPLLCVAVTVPLTFLAIGPLATSASQLLADGYELIFNINPIIAGLLIGAGWQVLVIFGLHWGFVPIIINNLTVTGSDTFIPLLIPAVLAQAGAVLGVLLIARDKKLKAIAGSAFTAGIFGITEPAIYGVNLPRKRLFMFGCLSGAIGAAIIAYFQVRTYSFALPSMLTFPQLIPSTGIDSTLWVSVFASLLSIVLALLLTVVLGRINDGVKP</sequence>
<dbReference type="InterPro" id="IPR001996">
    <property type="entry name" value="PTS_IIB_1"/>
</dbReference>
<dbReference type="RefSeq" id="WP_022614183.1">
    <property type="nucleotide sequence ID" value="NZ_LK391966.1"/>
</dbReference>
<keyword evidence="3" id="KW-1003">Cell membrane</keyword>
<evidence type="ECO:0000256" key="7">
    <source>
        <dbReference type="ARBA" id="ARBA00022692"/>
    </source>
</evidence>
<organism evidence="15 16">
    <name type="scientific">Vibrio nigripulchritudo SOn1</name>
    <dbReference type="NCBI Taxonomy" id="1238450"/>
    <lineage>
        <taxon>Bacteria</taxon>
        <taxon>Pseudomonadati</taxon>
        <taxon>Pseudomonadota</taxon>
        <taxon>Gammaproteobacteria</taxon>
        <taxon>Vibrionales</taxon>
        <taxon>Vibrionaceae</taxon>
        <taxon>Vibrio</taxon>
    </lineage>
</organism>
<feature type="transmembrane region" description="Helical" evidence="12">
    <location>
        <begin position="383"/>
        <end position="403"/>
    </location>
</feature>
<proteinExistence type="predicted"/>
<dbReference type="Proteomes" id="UP000018211">
    <property type="component" value="Unassembled WGS sequence"/>
</dbReference>
<comment type="caution">
    <text evidence="15">The sequence shown here is derived from an EMBL/GenBank/DDBJ whole genome shotgun (WGS) entry which is preliminary data.</text>
</comment>
<name>A0AAV2W065_9VIBR</name>
<dbReference type="InterPro" id="IPR003352">
    <property type="entry name" value="PTS_EIIC"/>
</dbReference>
<keyword evidence="5 15" id="KW-0808">Transferase</keyword>
<dbReference type="InterPro" id="IPR013013">
    <property type="entry name" value="PTS_EIIC_1"/>
</dbReference>
<dbReference type="PROSITE" id="PS51103">
    <property type="entry name" value="PTS_EIIC_TYPE_1"/>
    <property type="match status" value="1"/>
</dbReference>
<evidence type="ECO:0000256" key="1">
    <source>
        <dbReference type="ARBA" id="ARBA00004651"/>
    </source>
</evidence>
<evidence type="ECO:0000256" key="6">
    <source>
        <dbReference type="ARBA" id="ARBA00022683"/>
    </source>
</evidence>
<evidence type="ECO:0000256" key="11">
    <source>
        <dbReference type="PROSITE-ProRule" id="PRU00421"/>
    </source>
</evidence>
<evidence type="ECO:0000313" key="16">
    <source>
        <dbReference type="Proteomes" id="UP000018211"/>
    </source>
</evidence>
<dbReference type="InterPro" id="IPR018113">
    <property type="entry name" value="PTrfase_EIIB_Cys"/>
</dbReference>
<evidence type="ECO:0000313" key="15">
    <source>
        <dbReference type="EMBL" id="CCO50314.1"/>
    </source>
</evidence>
<dbReference type="Gene3D" id="3.30.1360.60">
    <property type="entry name" value="Glucose permease domain IIB"/>
    <property type="match status" value="1"/>
</dbReference>
<evidence type="ECO:0000256" key="12">
    <source>
        <dbReference type="SAM" id="Phobius"/>
    </source>
</evidence>
<feature type="transmembrane region" description="Helical" evidence="12">
    <location>
        <begin position="142"/>
        <end position="161"/>
    </location>
</feature>
<dbReference type="PANTHER" id="PTHR30175">
    <property type="entry name" value="PHOSPHOTRANSFERASE SYSTEM TRANSPORT PROTEIN"/>
    <property type="match status" value="1"/>
</dbReference>
<evidence type="ECO:0000256" key="5">
    <source>
        <dbReference type="ARBA" id="ARBA00022679"/>
    </source>
</evidence>
<keyword evidence="2" id="KW-0813">Transport</keyword>
<protein>
    <submittedName>
        <fullName evidence="15">Fused beta-glucoside-specific PTS enzymes: IIA component IIB component IIC component</fullName>
        <ecNumber evidence="15">2.7.1.69</ecNumber>
    </submittedName>
</protein>
<feature type="transmembrane region" description="Helical" evidence="12">
    <location>
        <begin position="327"/>
        <end position="349"/>
    </location>
</feature>
<dbReference type="GO" id="GO:0090589">
    <property type="term" value="F:protein-phosphocysteine-trehalose phosphotransferase system transporter activity"/>
    <property type="evidence" value="ECO:0007669"/>
    <property type="project" value="TreeGrafter"/>
</dbReference>
<evidence type="ECO:0000256" key="10">
    <source>
        <dbReference type="ARBA" id="ARBA00023136"/>
    </source>
</evidence>
<keyword evidence="10 12" id="KW-0472">Membrane</keyword>
<feature type="transmembrane region" description="Helical" evidence="12">
    <location>
        <begin position="97"/>
        <end position="122"/>
    </location>
</feature>
<feature type="active site" description="Phosphocysteine intermediate; for EIIB activity" evidence="11">
    <location>
        <position position="26"/>
    </location>
</feature>
<feature type="transmembrane region" description="Helical" evidence="12">
    <location>
        <begin position="288"/>
        <end position="315"/>
    </location>
</feature>
<dbReference type="PROSITE" id="PS51098">
    <property type="entry name" value="PTS_EIIB_TYPE_1"/>
    <property type="match status" value="1"/>
</dbReference>
<dbReference type="FunFam" id="3.30.1360.60:FF:000001">
    <property type="entry name" value="PTS system glucose-specific IIBC component PtsG"/>
    <property type="match status" value="1"/>
</dbReference>
<evidence type="ECO:0000259" key="14">
    <source>
        <dbReference type="PROSITE" id="PS51103"/>
    </source>
</evidence>
<dbReference type="SUPFAM" id="SSF55604">
    <property type="entry name" value="Glucose permease domain IIB"/>
    <property type="match status" value="1"/>
</dbReference>
<dbReference type="Pfam" id="PF00367">
    <property type="entry name" value="PTS_EIIB"/>
    <property type="match status" value="1"/>
</dbReference>
<evidence type="ECO:0000256" key="2">
    <source>
        <dbReference type="ARBA" id="ARBA00022448"/>
    </source>
</evidence>
<dbReference type="Pfam" id="PF02378">
    <property type="entry name" value="PTS_EIIC"/>
    <property type="match status" value="1"/>
</dbReference>
<keyword evidence="4" id="KW-0762">Sugar transport</keyword>
<feature type="transmembrane region" description="Helical" evidence="12">
    <location>
        <begin position="250"/>
        <end position="268"/>
    </location>
</feature>
<dbReference type="EMBL" id="CAOF01000200">
    <property type="protein sequence ID" value="CCO50314.1"/>
    <property type="molecule type" value="Genomic_DNA"/>
</dbReference>
<dbReference type="CDD" id="cd00212">
    <property type="entry name" value="PTS_IIB_glc"/>
    <property type="match status" value="1"/>
</dbReference>
<evidence type="ECO:0000256" key="8">
    <source>
        <dbReference type="ARBA" id="ARBA00022777"/>
    </source>
</evidence>
<evidence type="ECO:0000256" key="4">
    <source>
        <dbReference type="ARBA" id="ARBA00022597"/>
    </source>
</evidence>
<dbReference type="PANTHER" id="PTHR30175:SF1">
    <property type="entry name" value="PTS SYSTEM ARBUTIN-, CELLOBIOSE-, AND SALICIN-SPECIFIC EIIBC COMPONENT-RELATED"/>
    <property type="match status" value="1"/>
</dbReference>
<dbReference type="EC" id="2.7.1.69" evidence="15"/>
<dbReference type="GO" id="GO:0008982">
    <property type="term" value="F:protein-N(PI)-phosphohistidine-sugar phosphotransferase activity"/>
    <property type="evidence" value="ECO:0007669"/>
    <property type="project" value="InterPro"/>
</dbReference>
<keyword evidence="9 12" id="KW-1133">Transmembrane helix</keyword>
<comment type="subcellular location">
    <subcellularLocation>
        <location evidence="1">Cell membrane</location>
        <topology evidence="1">Multi-pass membrane protein</topology>
    </subcellularLocation>
</comment>
<keyword evidence="7 12" id="KW-0812">Transmembrane</keyword>
<dbReference type="PROSITE" id="PS01035">
    <property type="entry name" value="PTS_EIIB_TYPE_1_CYS"/>
    <property type="match status" value="1"/>
</dbReference>
<evidence type="ECO:0000256" key="9">
    <source>
        <dbReference type="ARBA" id="ARBA00022989"/>
    </source>
</evidence>
<dbReference type="GO" id="GO:0009401">
    <property type="term" value="P:phosphoenolpyruvate-dependent sugar phosphotransferase system"/>
    <property type="evidence" value="ECO:0007669"/>
    <property type="project" value="UniProtKB-KW"/>
</dbReference>
<keyword evidence="8" id="KW-0418">Kinase</keyword>
<reference evidence="15 16" key="1">
    <citation type="journal article" date="2013" name="ISME J.">
        <title>Comparative genomics of pathogenic lineages of Vibrio nigripulchritudo identifies virulence-associated traits.</title>
        <authorList>
            <person name="Goudenege D."/>
            <person name="Labreuche Y."/>
            <person name="Krin E."/>
            <person name="Ansquer D."/>
            <person name="Mangenot S."/>
            <person name="Calteau A."/>
            <person name="Medigue C."/>
            <person name="Mazel D."/>
            <person name="Polz M.F."/>
            <person name="Le Roux F."/>
        </authorList>
    </citation>
    <scope>NUCLEOTIDE SEQUENCE [LARGE SCALE GENOMIC DNA]</scope>
    <source>
        <strain evidence="15 16">SOn1</strain>
    </source>
</reference>
<feature type="transmembrane region" description="Helical" evidence="12">
    <location>
        <begin position="429"/>
        <end position="450"/>
    </location>
</feature>
<keyword evidence="6" id="KW-0598">Phosphotransferase system</keyword>
<accession>A0AAV2W065</accession>
<feature type="transmembrane region" description="Helical" evidence="12">
    <location>
        <begin position="211"/>
        <end position="229"/>
    </location>
</feature>
<dbReference type="GO" id="GO:0005886">
    <property type="term" value="C:plasma membrane"/>
    <property type="evidence" value="ECO:0007669"/>
    <property type="project" value="UniProtKB-SubCell"/>
</dbReference>